<name>A0AAN0XXK0_9VIBR</name>
<proteinExistence type="predicted"/>
<evidence type="ECO:0008006" key="3">
    <source>
        <dbReference type="Google" id="ProtNLM"/>
    </source>
</evidence>
<dbReference type="AlphaFoldDB" id="A0AAN0XXK0"/>
<sequence length="126" mass="14853">MDYEHLQALFEKEFEEIAERFKCFNLSIEQARASNEECIWHPGVYIWVHKKDGVLRVGRSLSNSRKRALEHINADTGGQMRAYGKDETTSLYLFNVRDRDQYHWVAALEIYFENMLRPKIKAGRLG</sequence>
<dbReference type="SUPFAM" id="SSF82771">
    <property type="entry name" value="GIY-YIG endonuclease"/>
    <property type="match status" value="1"/>
</dbReference>
<organism evidence="1 2">
    <name type="scientific">Vibrio breoganii</name>
    <dbReference type="NCBI Taxonomy" id="553239"/>
    <lineage>
        <taxon>Bacteria</taxon>
        <taxon>Pseudomonadati</taxon>
        <taxon>Pseudomonadota</taxon>
        <taxon>Gammaproteobacteria</taxon>
        <taxon>Vibrionales</taxon>
        <taxon>Vibrionaceae</taxon>
        <taxon>Vibrio</taxon>
    </lineage>
</organism>
<dbReference type="RefSeq" id="WP_065210676.1">
    <property type="nucleotide sequence ID" value="NZ_CP016178.1"/>
</dbReference>
<dbReference type="InterPro" id="IPR035901">
    <property type="entry name" value="GIY-YIG_endonuc_sf"/>
</dbReference>
<dbReference type="KEGG" id="vbr:A6E01_15745"/>
<dbReference type="Proteomes" id="UP000092018">
    <property type="component" value="Chromosome 2"/>
</dbReference>
<evidence type="ECO:0000313" key="1">
    <source>
        <dbReference type="EMBL" id="ANO34647.1"/>
    </source>
</evidence>
<dbReference type="EMBL" id="CP016178">
    <property type="protein sequence ID" value="ANO34647.1"/>
    <property type="molecule type" value="Genomic_DNA"/>
</dbReference>
<protein>
    <recommendedName>
        <fullName evidence="3">GIY-YIG domain-containing protein</fullName>
    </recommendedName>
</protein>
<accession>A0AAN0XXK0</accession>
<evidence type="ECO:0000313" key="2">
    <source>
        <dbReference type="Proteomes" id="UP000092018"/>
    </source>
</evidence>
<gene>
    <name evidence="1" type="ORF">A6E01_15745</name>
</gene>
<reference evidence="1 2" key="1">
    <citation type="submission" date="2016-06" db="EMBL/GenBank/DDBJ databases">
        <title>Adaptive Radiation by Waves of Gene Transfer Leads to Fine-Scale Resource Partitioning in Marine Microbes.</title>
        <authorList>
            <person name="Hehemann J.-H."/>
            <person name="Arevalo P."/>
            <person name="Datta M.S."/>
            <person name="Yu X."/>
            <person name="Corzett C."/>
            <person name="Henschel A."/>
            <person name="Preheim S.P."/>
            <person name="Timberlake S."/>
            <person name="Alm E.J."/>
            <person name="Polz M.F."/>
        </authorList>
    </citation>
    <scope>NUCLEOTIDE SEQUENCE [LARGE SCALE GENOMIC DNA]</scope>
    <source>
        <strain evidence="1 2">FF50</strain>
    </source>
</reference>